<dbReference type="AlphaFoldDB" id="A0AAV7MK83"/>
<sequence>MSPSRSVDPRHASAVTQGTRESLSATAPPPLQLRPAGSRVQRSRLAPSAVVPKFAHGRSLIHTALSSSRRIGAAPTRRGSRARVVASTLSRVPFLPRRTSVPARPRPGGSPVRPQLSRGSQSRPPFCFRGRDGRGSTTGAAFARSSSLEPLRGPGVTRTVKTTSPARSSSWPPPRLQSEVQGWVYPRGPRVELLRLSVRGEGRPLAAGRLSRVWPRRTRCPLPAGVQGEVSGSGSPAGEHSGSAIDGPGAGALGVRSPGGEGQPACSGRAGRKECPGRTPGAPHLGRGVAPVLRASPCSRAVPLGRGQIGGRGASAAVPQPESPQSGRSPGSSTPTSQRLHRGVKRGHPAAAYVPHPPRPGQSVFRPGAPTAPCFSCPVRPSRASCSESKSLGATPGSGRGKPLRCYTR</sequence>
<organism evidence="2 3">
    <name type="scientific">Pleurodeles waltl</name>
    <name type="common">Iberian ribbed newt</name>
    <dbReference type="NCBI Taxonomy" id="8319"/>
    <lineage>
        <taxon>Eukaryota</taxon>
        <taxon>Metazoa</taxon>
        <taxon>Chordata</taxon>
        <taxon>Craniata</taxon>
        <taxon>Vertebrata</taxon>
        <taxon>Euteleostomi</taxon>
        <taxon>Amphibia</taxon>
        <taxon>Batrachia</taxon>
        <taxon>Caudata</taxon>
        <taxon>Salamandroidea</taxon>
        <taxon>Salamandridae</taxon>
        <taxon>Pleurodelinae</taxon>
        <taxon>Pleurodeles</taxon>
    </lineage>
</organism>
<feature type="compositionally biased region" description="Low complexity" evidence="1">
    <location>
        <begin position="319"/>
        <end position="338"/>
    </location>
</feature>
<feature type="region of interest" description="Disordered" evidence="1">
    <location>
        <begin position="303"/>
        <end position="409"/>
    </location>
</feature>
<reference evidence="2" key="1">
    <citation type="journal article" date="2022" name="bioRxiv">
        <title>Sequencing and chromosome-scale assembly of the giantPleurodeles waltlgenome.</title>
        <authorList>
            <person name="Brown T."/>
            <person name="Elewa A."/>
            <person name="Iarovenko S."/>
            <person name="Subramanian E."/>
            <person name="Araus A.J."/>
            <person name="Petzold A."/>
            <person name="Susuki M."/>
            <person name="Suzuki K.-i.T."/>
            <person name="Hayashi T."/>
            <person name="Toyoda A."/>
            <person name="Oliveira C."/>
            <person name="Osipova E."/>
            <person name="Leigh N.D."/>
            <person name="Simon A."/>
            <person name="Yun M.H."/>
        </authorList>
    </citation>
    <scope>NUCLEOTIDE SEQUENCE</scope>
    <source>
        <strain evidence="2">20211129_DDA</strain>
        <tissue evidence="2">Liver</tissue>
    </source>
</reference>
<comment type="caution">
    <text evidence="2">The sequence shown here is derived from an EMBL/GenBank/DDBJ whole genome shotgun (WGS) entry which is preliminary data.</text>
</comment>
<evidence type="ECO:0000313" key="2">
    <source>
        <dbReference type="EMBL" id="KAJ1103574.1"/>
    </source>
</evidence>
<evidence type="ECO:0000256" key="1">
    <source>
        <dbReference type="SAM" id="MobiDB-lite"/>
    </source>
</evidence>
<feature type="compositionally biased region" description="Polar residues" evidence="1">
    <location>
        <begin position="135"/>
        <end position="148"/>
    </location>
</feature>
<evidence type="ECO:0000313" key="3">
    <source>
        <dbReference type="Proteomes" id="UP001066276"/>
    </source>
</evidence>
<feature type="compositionally biased region" description="Polar residues" evidence="1">
    <location>
        <begin position="14"/>
        <end position="25"/>
    </location>
</feature>
<gene>
    <name evidence="2" type="ORF">NDU88_000995</name>
</gene>
<accession>A0AAV7MK83</accession>
<name>A0AAV7MK83_PLEWA</name>
<dbReference type="EMBL" id="JANPWB010000013">
    <property type="protein sequence ID" value="KAJ1103574.1"/>
    <property type="molecule type" value="Genomic_DNA"/>
</dbReference>
<feature type="region of interest" description="Disordered" evidence="1">
    <location>
        <begin position="1"/>
        <end position="44"/>
    </location>
</feature>
<feature type="compositionally biased region" description="Gly residues" evidence="1">
    <location>
        <begin position="248"/>
        <end position="262"/>
    </location>
</feature>
<feature type="compositionally biased region" description="Basic residues" evidence="1">
    <location>
        <begin position="339"/>
        <end position="348"/>
    </location>
</feature>
<protein>
    <submittedName>
        <fullName evidence="2">Uncharacterized protein</fullName>
    </submittedName>
</protein>
<proteinExistence type="predicted"/>
<feature type="region of interest" description="Disordered" evidence="1">
    <location>
        <begin position="96"/>
        <end position="176"/>
    </location>
</feature>
<keyword evidence="3" id="KW-1185">Reference proteome</keyword>
<feature type="region of interest" description="Disordered" evidence="1">
    <location>
        <begin position="224"/>
        <end position="289"/>
    </location>
</feature>
<dbReference type="Proteomes" id="UP001066276">
    <property type="component" value="Chromosome 9"/>
</dbReference>